<dbReference type="EMBL" id="FNKX01000004">
    <property type="protein sequence ID" value="SDR60982.1"/>
    <property type="molecule type" value="Genomic_DNA"/>
</dbReference>
<keyword evidence="8" id="KW-1185">Reference proteome</keyword>
<dbReference type="GO" id="GO:0006313">
    <property type="term" value="P:DNA transposition"/>
    <property type="evidence" value="ECO:0007669"/>
    <property type="project" value="InterPro"/>
</dbReference>
<evidence type="ECO:0000259" key="6">
    <source>
        <dbReference type="PROSITE" id="PS50994"/>
    </source>
</evidence>
<keyword evidence="3" id="KW-0815">Transposition</keyword>
<protein>
    <submittedName>
        <fullName evidence="7">Transposase and inactivated derivatives, IS30 family</fullName>
    </submittedName>
</protein>
<evidence type="ECO:0000256" key="4">
    <source>
        <dbReference type="ARBA" id="ARBA00023125"/>
    </source>
</evidence>
<dbReference type="SUPFAM" id="SSF53098">
    <property type="entry name" value="Ribonuclease H-like"/>
    <property type="match status" value="1"/>
</dbReference>
<dbReference type="PROSITE" id="PS01043">
    <property type="entry name" value="TRANSPOSASE_IS30"/>
    <property type="match status" value="1"/>
</dbReference>
<dbReference type="InterPro" id="IPR025246">
    <property type="entry name" value="IS30-like_HTH"/>
</dbReference>
<dbReference type="Proteomes" id="UP000199365">
    <property type="component" value="Unassembled WGS sequence"/>
</dbReference>
<dbReference type="InterPro" id="IPR001584">
    <property type="entry name" value="Integrase_cat-core"/>
</dbReference>
<feature type="domain" description="Integrase catalytic" evidence="6">
    <location>
        <begin position="179"/>
        <end position="332"/>
    </location>
</feature>
<dbReference type="GO" id="GO:0005829">
    <property type="term" value="C:cytosol"/>
    <property type="evidence" value="ECO:0007669"/>
    <property type="project" value="TreeGrafter"/>
</dbReference>
<dbReference type="InterPro" id="IPR001598">
    <property type="entry name" value="Transposase_IS30_CS"/>
</dbReference>
<evidence type="ECO:0000256" key="1">
    <source>
        <dbReference type="ARBA" id="ARBA00002190"/>
    </source>
</evidence>
<accession>A0A1H1KFY5</accession>
<keyword evidence="4" id="KW-0238">DNA-binding</keyword>
<dbReference type="Gene3D" id="1.10.10.60">
    <property type="entry name" value="Homeodomain-like"/>
    <property type="match status" value="1"/>
</dbReference>
<dbReference type="InterPro" id="IPR051917">
    <property type="entry name" value="Transposase-Integrase"/>
</dbReference>
<proteinExistence type="inferred from homology"/>
<comment type="similarity">
    <text evidence="2">Belongs to the transposase IS30 family.</text>
</comment>
<evidence type="ECO:0000256" key="2">
    <source>
        <dbReference type="ARBA" id="ARBA00006363"/>
    </source>
</evidence>
<evidence type="ECO:0000313" key="7">
    <source>
        <dbReference type="EMBL" id="SDR60982.1"/>
    </source>
</evidence>
<dbReference type="Pfam" id="PF00665">
    <property type="entry name" value="rve"/>
    <property type="match status" value="1"/>
</dbReference>
<dbReference type="Pfam" id="PF13936">
    <property type="entry name" value="HTH_38"/>
    <property type="match status" value="1"/>
</dbReference>
<dbReference type="PANTHER" id="PTHR10948">
    <property type="entry name" value="TRANSPOSASE"/>
    <property type="match status" value="1"/>
</dbReference>
<dbReference type="GO" id="GO:0003677">
    <property type="term" value="F:DNA binding"/>
    <property type="evidence" value="ECO:0007669"/>
    <property type="project" value="UniProtKB-KW"/>
</dbReference>
<dbReference type="STRING" id="157910.SAMN05445850_7481"/>
<dbReference type="PROSITE" id="PS50994">
    <property type="entry name" value="INTEGRASE"/>
    <property type="match status" value="1"/>
</dbReference>
<evidence type="ECO:0000313" key="8">
    <source>
        <dbReference type="Proteomes" id="UP000199365"/>
    </source>
</evidence>
<dbReference type="InterPro" id="IPR053392">
    <property type="entry name" value="Transposase_IS30-like"/>
</dbReference>
<dbReference type="AlphaFoldDB" id="A0A1H1KFY5"/>
<dbReference type="GO" id="GO:0004803">
    <property type="term" value="F:transposase activity"/>
    <property type="evidence" value="ECO:0007669"/>
    <property type="project" value="InterPro"/>
</dbReference>
<dbReference type="InterPro" id="IPR012337">
    <property type="entry name" value="RNaseH-like_sf"/>
</dbReference>
<dbReference type="NCBIfam" id="NF033563">
    <property type="entry name" value="transpos_IS30"/>
    <property type="match status" value="1"/>
</dbReference>
<dbReference type="InterPro" id="IPR036397">
    <property type="entry name" value="RNaseH_sf"/>
</dbReference>
<sequence length="343" mass="38310">MCQCKKRSYQQLQPEERMTIASMKQQGSSVRAMARTLGRAASTVSRELTRNACSAVGYASAPAQALSRSRREAARPCPKLRPQSVSWRVVLTLLEWKWSPQQISGTLKRMWPNDPTQHVSHETIYTAIYAQPRGELRRQLIACLRHGHSTRMSRKRGTDRRGQIPDMVSIHVRPPEVDDRVMPGHWEGDLIKGAGNQSSVGVLVERTSRLVLLAKMEDATAASALAGFTAKLNSIAAPLRQSFTYDQGKEMTRHQELSAATGVRVYFCDPHSPWQRGTCENTNGLLRQYLPKGTDLSIYSQDDLDAIADSLNSRPRATHVFHSPFEVFERMLATASITSASVH</sequence>
<evidence type="ECO:0000256" key="3">
    <source>
        <dbReference type="ARBA" id="ARBA00022578"/>
    </source>
</evidence>
<gene>
    <name evidence="7" type="ORF">SAMN05445850_7481</name>
</gene>
<comment type="function">
    <text evidence="1">Required for the transposition of the insertion element.</text>
</comment>
<dbReference type="GO" id="GO:0015074">
    <property type="term" value="P:DNA integration"/>
    <property type="evidence" value="ECO:0007669"/>
    <property type="project" value="InterPro"/>
</dbReference>
<reference evidence="8" key="1">
    <citation type="submission" date="2016-10" db="EMBL/GenBank/DDBJ databases">
        <authorList>
            <person name="Varghese N."/>
            <person name="Submissions S."/>
        </authorList>
    </citation>
    <scope>NUCLEOTIDE SEQUENCE [LARGE SCALE GENOMIC DNA]</scope>
    <source>
        <strain evidence="8">DUS833</strain>
    </source>
</reference>
<name>A0A1H1KFY5_9BURK</name>
<evidence type="ECO:0000256" key="5">
    <source>
        <dbReference type="ARBA" id="ARBA00023172"/>
    </source>
</evidence>
<organism evidence="7 8">
    <name type="scientific">Paraburkholderia tuberum</name>
    <dbReference type="NCBI Taxonomy" id="157910"/>
    <lineage>
        <taxon>Bacteria</taxon>
        <taxon>Pseudomonadati</taxon>
        <taxon>Pseudomonadota</taxon>
        <taxon>Betaproteobacteria</taxon>
        <taxon>Burkholderiales</taxon>
        <taxon>Burkholderiaceae</taxon>
        <taxon>Paraburkholderia</taxon>
    </lineage>
</organism>
<dbReference type="RefSeq" id="WP_279633855.1">
    <property type="nucleotide sequence ID" value="NZ_FNKX01000004.1"/>
</dbReference>
<dbReference type="Gene3D" id="3.30.420.10">
    <property type="entry name" value="Ribonuclease H-like superfamily/Ribonuclease H"/>
    <property type="match status" value="1"/>
</dbReference>
<dbReference type="PANTHER" id="PTHR10948:SF23">
    <property type="entry name" value="TRANSPOSASE INSI FOR INSERTION SEQUENCE ELEMENT IS30A-RELATED"/>
    <property type="match status" value="1"/>
</dbReference>
<keyword evidence="5" id="KW-0233">DNA recombination</keyword>